<dbReference type="EMBL" id="QKWP01002338">
    <property type="protein sequence ID" value="RIB03713.1"/>
    <property type="molecule type" value="Genomic_DNA"/>
</dbReference>
<organism evidence="1 2">
    <name type="scientific">Gigaspora rosea</name>
    <dbReference type="NCBI Taxonomy" id="44941"/>
    <lineage>
        <taxon>Eukaryota</taxon>
        <taxon>Fungi</taxon>
        <taxon>Fungi incertae sedis</taxon>
        <taxon>Mucoromycota</taxon>
        <taxon>Glomeromycotina</taxon>
        <taxon>Glomeromycetes</taxon>
        <taxon>Diversisporales</taxon>
        <taxon>Gigasporaceae</taxon>
        <taxon>Gigaspora</taxon>
    </lineage>
</organism>
<dbReference type="Proteomes" id="UP000266673">
    <property type="component" value="Unassembled WGS sequence"/>
</dbReference>
<reference evidence="1 2" key="1">
    <citation type="submission" date="2018-06" db="EMBL/GenBank/DDBJ databases">
        <title>Comparative genomics reveals the genomic features of Rhizophagus irregularis, R. cerebriforme, R. diaphanum and Gigaspora rosea, and their symbiotic lifestyle signature.</title>
        <authorList>
            <person name="Morin E."/>
            <person name="San Clemente H."/>
            <person name="Chen E.C.H."/>
            <person name="De La Providencia I."/>
            <person name="Hainaut M."/>
            <person name="Kuo A."/>
            <person name="Kohler A."/>
            <person name="Murat C."/>
            <person name="Tang N."/>
            <person name="Roy S."/>
            <person name="Loubradou J."/>
            <person name="Henrissat B."/>
            <person name="Grigoriev I.V."/>
            <person name="Corradi N."/>
            <person name="Roux C."/>
            <person name="Martin F.M."/>
        </authorList>
    </citation>
    <scope>NUCLEOTIDE SEQUENCE [LARGE SCALE GENOMIC DNA]</scope>
    <source>
        <strain evidence="1 2">DAOM 194757</strain>
    </source>
</reference>
<protein>
    <submittedName>
        <fullName evidence="1">Uncharacterized protein</fullName>
    </submittedName>
</protein>
<dbReference type="PANTHER" id="PTHR46579">
    <property type="entry name" value="F5/8 TYPE C DOMAIN-CONTAINING PROTEIN-RELATED"/>
    <property type="match status" value="1"/>
</dbReference>
<dbReference type="STRING" id="44941.A0A397U8T1"/>
<gene>
    <name evidence="1" type="ORF">C2G38_2224273</name>
</gene>
<dbReference type="AlphaFoldDB" id="A0A397U8T1"/>
<sequence length="288" mass="34184">MSWTILYSIPLLIPYIDKKIIEGWTLYILAVQKCCQYTLTIHDINEINSLLQNFYLHYERVYGQYNQEQLSVFTITFHYLLHVAYSICQYGPSWTYWQYPIECLIGILQPTINSHLHPYTNLVNNILLLEQFNHLKYILINYNDKDNKKLILVIKYFIKLIVMVKNSGGLQNIIQLIQKVLNLNIYFNSIEKAIVQIFKHANGYIIGSKISLRNKDILQDNSCIMYFVHEYNDASVILAYIEWANISNENNHQFGLKKFWYFGHKDFIDVKAIKRCVGFFKFDNDIIY</sequence>
<dbReference type="OrthoDB" id="2443892at2759"/>
<keyword evidence="2" id="KW-1185">Reference proteome</keyword>
<proteinExistence type="predicted"/>
<evidence type="ECO:0000313" key="1">
    <source>
        <dbReference type="EMBL" id="RIB03713.1"/>
    </source>
</evidence>
<comment type="caution">
    <text evidence="1">The sequence shown here is derived from an EMBL/GenBank/DDBJ whole genome shotgun (WGS) entry which is preliminary data.</text>
</comment>
<accession>A0A397U8T1</accession>
<dbReference type="PANTHER" id="PTHR46579:SF1">
    <property type="entry name" value="F5_8 TYPE C DOMAIN-CONTAINING PROTEIN"/>
    <property type="match status" value="1"/>
</dbReference>
<name>A0A397U8T1_9GLOM</name>
<evidence type="ECO:0000313" key="2">
    <source>
        <dbReference type="Proteomes" id="UP000266673"/>
    </source>
</evidence>